<dbReference type="InterPro" id="IPR050661">
    <property type="entry name" value="BglG_antiterminators"/>
</dbReference>
<protein>
    <submittedName>
        <fullName evidence="3">Transcription antiterminator BglG</fullName>
    </submittedName>
</protein>
<dbReference type="RefSeq" id="WP_076331736.1">
    <property type="nucleotide sequence ID" value="NZ_MRTJ01000002.1"/>
</dbReference>
<dbReference type="SUPFAM" id="SSF63520">
    <property type="entry name" value="PTS-regulatory domain, PRD"/>
    <property type="match status" value="2"/>
</dbReference>
<dbReference type="Pfam" id="PF00874">
    <property type="entry name" value="PRD"/>
    <property type="match status" value="2"/>
</dbReference>
<evidence type="ECO:0000313" key="4">
    <source>
        <dbReference type="Proteomes" id="UP000187134"/>
    </source>
</evidence>
<dbReference type="AlphaFoldDB" id="A0A1R1C0D7"/>
<dbReference type="GO" id="GO:0003723">
    <property type="term" value="F:RNA binding"/>
    <property type="evidence" value="ECO:0007669"/>
    <property type="project" value="InterPro"/>
</dbReference>
<dbReference type="Pfam" id="PF03123">
    <property type="entry name" value="CAT_RBD"/>
    <property type="match status" value="1"/>
</dbReference>
<dbReference type="EMBL" id="MRTJ01000002">
    <property type="protein sequence ID" value="OMF15545.1"/>
    <property type="molecule type" value="Genomic_DNA"/>
</dbReference>
<dbReference type="InterPro" id="IPR011608">
    <property type="entry name" value="PRD"/>
</dbReference>
<feature type="domain" description="PRD" evidence="2">
    <location>
        <begin position="66"/>
        <end position="171"/>
    </location>
</feature>
<dbReference type="PANTHER" id="PTHR30185">
    <property type="entry name" value="CRYPTIC BETA-GLUCOSIDE BGL OPERON ANTITERMINATOR"/>
    <property type="match status" value="1"/>
</dbReference>
<dbReference type="SMART" id="SM01061">
    <property type="entry name" value="CAT_RBD"/>
    <property type="match status" value="1"/>
</dbReference>
<name>A0A1R1C0D7_PAEAM</name>
<dbReference type="PROSITE" id="PS51372">
    <property type="entry name" value="PRD_2"/>
    <property type="match status" value="2"/>
</dbReference>
<feature type="domain" description="PRD" evidence="2">
    <location>
        <begin position="172"/>
        <end position="282"/>
    </location>
</feature>
<dbReference type="Gene3D" id="1.10.1790.10">
    <property type="entry name" value="PRD domain"/>
    <property type="match status" value="2"/>
</dbReference>
<evidence type="ECO:0000313" key="3">
    <source>
        <dbReference type="EMBL" id="OMF15545.1"/>
    </source>
</evidence>
<evidence type="ECO:0000259" key="2">
    <source>
        <dbReference type="PROSITE" id="PS51372"/>
    </source>
</evidence>
<dbReference type="SUPFAM" id="SSF50151">
    <property type="entry name" value="SacY-like RNA-binding domain"/>
    <property type="match status" value="1"/>
</dbReference>
<evidence type="ECO:0000256" key="1">
    <source>
        <dbReference type="ARBA" id="ARBA00022737"/>
    </source>
</evidence>
<dbReference type="Proteomes" id="UP000187134">
    <property type="component" value="Unassembled WGS sequence"/>
</dbReference>
<reference evidence="3 4" key="1">
    <citation type="submission" date="2016-11" db="EMBL/GenBank/DDBJ databases">
        <title>Paenibacillus species isolates.</title>
        <authorList>
            <person name="Beno S.M."/>
        </authorList>
    </citation>
    <scope>NUCLEOTIDE SEQUENCE [LARGE SCALE GENOMIC DNA]</scope>
    <source>
        <strain evidence="3 4">FSL H8-0246</strain>
    </source>
</reference>
<proteinExistence type="predicted"/>
<dbReference type="OrthoDB" id="9813552at2"/>
<organism evidence="3 4">
    <name type="scientific">Paenibacillus amylolyticus</name>
    <dbReference type="NCBI Taxonomy" id="1451"/>
    <lineage>
        <taxon>Bacteria</taxon>
        <taxon>Bacillati</taxon>
        <taxon>Bacillota</taxon>
        <taxon>Bacilli</taxon>
        <taxon>Bacillales</taxon>
        <taxon>Paenibacillaceae</taxon>
        <taxon>Paenibacillus</taxon>
    </lineage>
</organism>
<dbReference type="InterPro" id="IPR004341">
    <property type="entry name" value="CAT_RNA-bd_dom"/>
</dbReference>
<comment type="caution">
    <text evidence="3">The sequence shown here is derived from an EMBL/GenBank/DDBJ whole genome shotgun (WGS) entry which is preliminary data.</text>
</comment>
<dbReference type="InterPro" id="IPR036634">
    <property type="entry name" value="PRD_sf"/>
</dbReference>
<dbReference type="Gene3D" id="2.30.24.10">
    <property type="entry name" value="CAT RNA-binding domain"/>
    <property type="match status" value="1"/>
</dbReference>
<accession>A0A1R1C0D7</accession>
<keyword evidence="1" id="KW-0677">Repeat</keyword>
<dbReference type="GO" id="GO:0006355">
    <property type="term" value="P:regulation of DNA-templated transcription"/>
    <property type="evidence" value="ECO:0007669"/>
    <property type="project" value="InterPro"/>
</dbReference>
<sequence>MKKIKKVLNSNVVLAEDQQKNEFILLGKGIGYGRKMGTAIEEHQADQIFIPVENIKVKEFLGLLDTISPVFVELTQKIVTYAEKELSVTLNASVYFMLMDHLSFAVERHKKNINITNRVYWEIKTYYPKEYKVGVFALQLMNQTLQTDLPVEEAANIAFHLINAQGEHSDSSDGMKFAKMIGSIVNLAKYTFNIEMDDDNVHYSRFITHIKFFVERFYSGQMLNDESHVLFEHIASLHPEAMSGAFKIREYIEQVYGKAVPNEELAYLAVHLHRLINYNQLG</sequence>
<dbReference type="InterPro" id="IPR036650">
    <property type="entry name" value="CAT_RNA-bd_dom_sf"/>
</dbReference>
<gene>
    <name evidence="3" type="ORF">BK131_11865</name>
</gene>
<dbReference type="PANTHER" id="PTHR30185:SF15">
    <property type="entry name" value="CRYPTIC BETA-GLUCOSIDE BGL OPERON ANTITERMINATOR"/>
    <property type="match status" value="1"/>
</dbReference>